<dbReference type="EMBL" id="CATNWA010007456">
    <property type="protein sequence ID" value="CAI9554115.1"/>
    <property type="molecule type" value="Genomic_DNA"/>
</dbReference>
<evidence type="ECO:0000313" key="1">
    <source>
        <dbReference type="EMBL" id="CAI9554115.1"/>
    </source>
</evidence>
<organism evidence="1 2">
    <name type="scientific">Staurois parvus</name>
    <dbReference type="NCBI Taxonomy" id="386267"/>
    <lineage>
        <taxon>Eukaryota</taxon>
        <taxon>Metazoa</taxon>
        <taxon>Chordata</taxon>
        <taxon>Craniata</taxon>
        <taxon>Vertebrata</taxon>
        <taxon>Euteleostomi</taxon>
        <taxon>Amphibia</taxon>
        <taxon>Batrachia</taxon>
        <taxon>Anura</taxon>
        <taxon>Neobatrachia</taxon>
        <taxon>Ranoidea</taxon>
        <taxon>Ranidae</taxon>
        <taxon>Staurois</taxon>
    </lineage>
</organism>
<sequence>QNKIFEILNHAAHEQLPNPLKALAFQKVEHPWLTVIVLAQIGDGHQGEYSPGAD</sequence>
<accession>A0ABN9C346</accession>
<dbReference type="Proteomes" id="UP001162483">
    <property type="component" value="Unassembled WGS sequence"/>
</dbReference>
<proteinExistence type="predicted"/>
<evidence type="ECO:0000313" key="2">
    <source>
        <dbReference type="Proteomes" id="UP001162483"/>
    </source>
</evidence>
<reference evidence="1" key="1">
    <citation type="submission" date="2023-05" db="EMBL/GenBank/DDBJ databases">
        <authorList>
            <person name="Stuckert A."/>
        </authorList>
    </citation>
    <scope>NUCLEOTIDE SEQUENCE</scope>
</reference>
<protein>
    <submittedName>
        <fullName evidence="1">Uncharacterized protein</fullName>
    </submittedName>
</protein>
<feature type="non-terminal residue" evidence="1">
    <location>
        <position position="1"/>
    </location>
</feature>
<comment type="caution">
    <text evidence="1">The sequence shown here is derived from an EMBL/GenBank/DDBJ whole genome shotgun (WGS) entry which is preliminary data.</text>
</comment>
<gene>
    <name evidence="1" type="ORF">SPARVUS_LOCUS4145421</name>
</gene>
<name>A0ABN9C346_9NEOB</name>
<keyword evidence="2" id="KW-1185">Reference proteome</keyword>